<accession>A0A345DBP0</accession>
<feature type="transmembrane region" description="Helical" evidence="2">
    <location>
        <begin position="333"/>
        <end position="357"/>
    </location>
</feature>
<sequence>MDNQHISSEISPAFEVQGPSQATPDPLANESLHKALDGQPDDWDAVHPTAATPLRFSFSGRGKDYLSLWLTNWILTIVTLGIYSAWAKVRRLQYVHQNTQLGGFAFGFHGEPKKILIGRIIGIGLIFISNATNIFGAKLAGFFSLMFIIAFPWLYRSSIRFYTRNSSYRNVRFRFVGTAKAMYSIYLKSALIVIFTAGWAFPYVVYRLRRYRIEHSRWGNNAFQFSSSAGAFFGIYILNIVVTALVMLGLMALAFASSSSLLKGLSKEISNIMTHPTQSQILIMAGLYLLFIYMVYVIGRVLTQDLIFKESWNHIAIGKSRFACDLSIVRLYFIRYGCFIASLLTLGIFIPFAHMIITKRRIESISVTPSHDFDVAQATLDEDTTRSAEVADMFDIDIGW</sequence>
<dbReference type="OrthoDB" id="9765721at2"/>
<keyword evidence="2" id="KW-0812">Transmembrane</keyword>
<feature type="transmembrane region" description="Helical" evidence="2">
    <location>
        <begin position="183"/>
        <end position="205"/>
    </location>
</feature>
<feature type="transmembrane region" description="Helical" evidence="2">
    <location>
        <begin position="142"/>
        <end position="162"/>
    </location>
</feature>
<evidence type="ECO:0000256" key="1">
    <source>
        <dbReference type="SAM" id="MobiDB-lite"/>
    </source>
</evidence>
<gene>
    <name evidence="3" type="ORF">DTO96_101514</name>
</gene>
<feature type="transmembrane region" description="Helical" evidence="2">
    <location>
        <begin position="279"/>
        <end position="299"/>
    </location>
</feature>
<dbReference type="AlphaFoldDB" id="A0A345DBP0"/>
<evidence type="ECO:0000313" key="4">
    <source>
        <dbReference type="Proteomes" id="UP000252182"/>
    </source>
</evidence>
<name>A0A345DBP0_9BURK</name>
<evidence type="ECO:0008006" key="5">
    <source>
        <dbReference type="Google" id="ProtNLM"/>
    </source>
</evidence>
<keyword evidence="4" id="KW-1185">Reference proteome</keyword>
<feature type="compositionally biased region" description="Polar residues" evidence="1">
    <location>
        <begin position="1"/>
        <end position="10"/>
    </location>
</feature>
<reference evidence="4" key="1">
    <citation type="submission" date="2018-07" db="EMBL/GenBank/DDBJ databases">
        <authorList>
            <person name="Kim H."/>
        </authorList>
    </citation>
    <scope>NUCLEOTIDE SEQUENCE [LARGE SCALE GENOMIC DNA]</scope>
    <source>
        <strain evidence="4">F02</strain>
    </source>
</reference>
<keyword evidence="2" id="KW-0472">Membrane</keyword>
<feature type="transmembrane region" description="Helical" evidence="2">
    <location>
        <begin position="225"/>
        <end position="258"/>
    </location>
</feature>
<protein>
    <recommendedName>
        <fullName evidence="5">Inner membrane protein YjgN</fullName>
    </recommendedName>
</protein>
<dbReference type="Pfam" id="PF05987">
    <property type="entry name" value="DUF898"/>
    <property type="match status" value="1"/>
</dbReference>
<evidence type="ECO:0000313" key="3">
    <source>
        <dbReference type="EMBL" id="AXF85778.1"/>
    </source>
</evidence>
<keyword evidence="2" id="KW-1133">Transmembrane helix</keyword>
<proteinExistence type="predicted"/>
<dbReference type="RefSeq" id="WP_114562933.1">
    <property type="nucleotide sequence ID" value="NZ_CP031124.1"/>
</dbReference>
<dbReference type="KEGG" id="hyf:DTO96_101514"/>
<organism evidence="3 4">
    <name type="scientific">Ephemeroptericola cinctiostellae</name>
    <dbReference type="NCBI Taxonomy" id="2268024"/>
    <lineage>
        <taxon>Bacteria</taxon>
        <taxon>Pseudomonadati</taxon>
        <taxon>Pseudomonadota</taxon>
        <taxon>Betaproteobacteria</taxon>
        <taxon>Burkholderiales</taxon>
        <taxon>Burkholderiaceae</taxon>
        <taxon>Ephemeroptericola</taxon>
    </lineage>
</organism>
<dbReference type="InterPro" id="IPR010295">
    <property type="entry name" value="DUF898"/>
</dbReference>
<dbReference type="EMBL" id="CP031124">
    <property type="protein sequence ID" value="AXF85778.1"/>
    <property type="molecule type" value="Genomic_DNA"/>
</dbReference>
<feature type="transmembrane region" description="Helical" evidence="2">
    <location>
        <begin position="66"/>
        <end position="86"/>
    </location>
</feature>
<feature type="transmembrane region" description="Helical" evidence="2">
    <location>
        <begin position="116"/>
        <end position="136"/>
    </location>
</feature>
<dbReference type="Proteomes" id="UP000252182">
    <property type="component" value="Chromosome"/>
</dbReference>
<feature type="region of interest" description="Disordered" evidence="1">
    <location>
        <begin position="1"/>
        <end position="28"/>
    </location>
</feature>
<evidence type="ECO:0000256" key="2">
    <source>
        <dbReference type="SAM" id="Phobius"/>
    </source>
</evidence>